<dbReference type="InterPro" id="IPR001590">
    <property type="entry name" value="Peptidase_M12B"/>
</dbReference>
<dbReference type="PANTHER" id="PTHR11905:SF14">
    <property type="entry name" value="DISINTEGRIN AND METALLOPROTEINASE DOMAIN-CONTAINING PROTEIN 22"/>
    <property type="match status" value="1"/>
</dbReference>
<dbReference type="GeneTree" id="ENSGT00940000156889"/>
<evidence type="ECO:0000256" key="11">
    <source>
        <dbReference type="PROSITE-ProRule" id="PRU00076"/>
    </source>
</evidence>
<keyword evidence="7 11" id="KW-1015">Disulfide bond</keyword>
<dbReference type="GO" id="GO:0012505">
    <property type="term" value="C:endomembrane system"/>
    <property type="evidence" value="ECO:0007669"/>
    <property type="project" value="UniProtKB-SubCell"/>
</dbReference>
<evidence type="ECO:0000313" key="20">
    <source>
        <dbReference type="RGD" id="1585016"/>
    </source>
</evidence>
<sequence>MQAVAAAFFWLLCVLGTYPLARCGRAGDASLRELERGDGNRFLERQSTVPLRLIYRLGGEDETQHEQLNTRVRGDPGGRQPTHVDKASFRVDAFGTSFILDVLLNHELLSSGYVERHIEHGGKVVENKGGEHCYYQGQIRGNPASFVALSTCHGLHGMFYDGNHTYLIEPEENEMSQESQFHSVYKSRLLEFPLDDLPSEFQRINITAPQFTLKPRLKRRKRQLLRFPRNVEEETKYIELMIVNDHLMFKKHRLSVVYTNTYAKSVVNMADVIYKDQLKTRIVLVAMETWAADNKFAISENPLVTLREFMKYRRDFIKEKADAVHLFSGSQFESSRSGAAYIGGICSLLRGGGVNEFGKTDLMAVTLAQSLAHNIGIISDKRKLASGECKCEDTWSGCIMGDTGYYLPKKFTQCNIEEYHDFLNSGGGACLFNKPSKLLDPPECGNGFIETGEECDCGTPAECALEGAECCKKCTLTQDSQCSDGLCCKKCKFQPLGTVCREAVNDCDIREICSGNSSQCAPNVHKMDGYSCDGTQGICFGGRCKTRDRQCKYIWGQKVTASDRYCYEKLNIEGTEKGNCGKDKDTWTQCNKRDVLCGFLLCTNIGNIPRLGELDGEITSTLVVQQGRTLNCSGGHVKLEEDVDLGYVEDGTPCGPQMMCLEHRCLPMASFNFSTCLSNKAGTVCSGNGVCSNELKCVCNRHWTGADCGTHFPHNDDAKTGITLSGNGVAGTNIIIGIIAGTILVLALILGITAWGYKSNGLSHSWSERIPDTKHISDICENGRPRSNSWQGNVGGNKKKIRGKRFRPRSNSTEREPQAPEPGHSLAQTSPGISPGGSDSPQTGSLDHRTLSPAKSPSSSTGSIASSRKYPYPMPPLPDEEKTVNRQSARLWETSI</sequence>
<dbReference type="GO" id="GO:0005886">
    <property type="term" value="C:plasma membrane"/>
    <property type="evidence" value="ECO:0007669"/>
    <property type="project" value="UniProtKB-ARBA"/>
</dbReference>
<dbReference type="Gene3D" id="3.40.390.10">
    <property type="entry name" value="Collagenase (Catalytic Domain)"/>
    <property type="match status" value="1"/>
</dbReference>
<reference evidence="18" key="3">
    <citation type="submission" date="2025-09" db="UniProtKB">
        <authorList>
            <consortium name="Ensembl"/>
        </authorList>
    </citation>
    <scope>IDENTIFICATION</scope>
    <source>
        <strain evidence="18">Brown Norway</strain>
    </source>
</reference>
<dbReference type="GO" id="GO:0004222">
    <property type="term" value="F:metalloendopeptidase activity"/>
    <property type="evidence" value="ECO:0007669"/>
    <property type="project" value="InterPro"/>
</dbReference>
<keyword evidence="1 11" id="KW-0245">EGF-like domain</keyword>
<dbReference type="SMART" id="SM00050">
    <property type="entry name" value="DISIN"/>
    <property type="match status" value="1"/>
</dbReference>
<dbReference type="PROSITE" id="PS50026">
    <property type="entry name" value="EGF_3"/>
    <property type="match status" value="1"/>
</dbReference>
<name>A0A8I6G6D0_RAT</name>
<evidence type="ECO:0000256" key="14">
    <source>
        <dbReference type="SAM" id="SignalP"/>
    </source>
</evidence>
<dbReference type="Proteomes" id="UP000002494">
    <property type="component" value="Chromosome 4"/>
</dbReference>
<dbReference type="Gene3D" id="4.10.70.10">
    <property type="entry name" value="Disintegrin domain"/>
    <property type="match status" value="1"/>
</dbReference>
<keyword evidence="2" id="KW-0165">Cleavage on pair of basic residues</keyword>
<evidence type="ECO:0000256" key="2">
    <source>
        <dbReference type="ARBA" id="ARBA00022685"/>
    </source>
</evidence>
<feature type="domain" description="Peptidase M12B" evidence="17">
    <location>
        <begin position="236"/>
        <end position="435"/>
    </location>
</feature>
<evidence type="ECO:0000259" key="17">
    <source>
        <dbReference type="PROSITE" id="PS50215"/>
    </source>
</evidence>
<evidence type="ECO:0000256" key="4">
    <source>
        <dbReference type="ARBA" id="ARBA00022729"/>
    </source>
</evidence>
<gene>
    <name evidence="18 20" type="primary">Adam22</name>
</gene>
<reference evidence="18" key="1">
    <citation type="submission" date="2024-01" db="EMBL/GenBank/DDBJ databases">
        <title>GRCr8: a new rat reference genome assembly contstructed from accurate long reads and long range scaffolding.</title>
        <authorList>
            <person name="Doris P.A."/>
            <person name="Kalbfleisch T."/>
            <person name="Li K."/>
            <person name="Howe K."/>
            <person name="Wood J."/>
        </authorList>
    </citation>
    <scope>NUCLEOTIDE SEQUENCE [LARGE SCALE GENOMIC DNA]</scope>
    <source>
        <strain evidence="18">Brown Norway</strain>
    </source>
</reference>
<evidence type="ECO:0000256" key="1">
    <source>
        <dbReference type="ARBA" id="ARBA00022536"/>
    </source>
</evidence>
<dbReference type="AGR" id="RGD:1585016"/>
<dbReference type="PANTHER" id="PTHR11905">
    <property type="entry name" value="ADAM A DISINTEGRIN AND METALLOPROTEASE DOMAIN"/>
    <property type="match status" value="1"/>
</dbReference>
<dbReference type="CDD" id="cd04269">
    <property type="entry name" value="ZnMc_adamalysin_II_like"/>
    <property type="match status" value="1"/>
</dbReference>
<evidence type="ECO:0000256" key="12">
    <source>
        <dbReference type="SAM" id="MobiDB-lite"/>
    </source>
</evidence>
<feature type="compositionally biased region" description="Low complexity" evidence="12">
    <location>
        <begin position="851"/>
        <end position="869"/>
    </location>
</feature>
<dbReference type="Pfam" id="PF01562">
    <property type="entry name" value="Pep_M12B_propep"/>
    <property type="match status" value="1"/>
</dbReference>
<reference evidence="18" key="2">
    <citation type="submission" date="2025-08" db="UniProtKB">
        <authorList>
            <consortium name="Ensembl"/>
        </authorList>
    </citation>
    <scope>IDENTIFICATION</scope>
    <source>
        <strain evidence="18">Brown Norway</strain>
    </source>
</reference>
<keyword evidence="5 13" id="KW-1133">Transmembrane helix</keyword>
<dbReference type="PROSITE" id="PS00022">
    <property type="entry name" value="EGF_1"/>
    <property type="match status" value="1"/>
</dbReference>
<evidence type="ECO:0000256" key="13">
    <source>
        <dbReference type="SAM" id="Phobius"/>
    </source>
</evidence>
<feature type="compositionally biased region" description="Low complexity" evidence="12">
    <location>
        <begin position="830"/>
        <end position="841"/>
    </location>
</feature>
<dbReference type="PROSITE" id="PS50215">
    <property type="entry name" value="ADAM_MEPRO"/>
    <property type="match status" value="1"/>
</dbReference>
<organism evidence="18 19">
    <name type="scientific">Rattus norvegicus</name>
    <name type="common">Rat</name>
    <dbReference type="NCBI Taxonomy" id="10116"/>
    <lineage>
        <taxon>Eukaryota</taxon>
        <taxon>Metazoa</taxon>
        <taxon>Chordata</taxon>
        <taxon>Craniata</taxon>
        <taxon>Vertebrata</taxon>
        <taxon>Euteleostomi</taxon>
        <taxon>Mammalia</taxon>
        <taxon>Eutheria</taxon>
        <taxon>Euarchontoglires</taxon>
        <taxon>Glires</taxon>
        <taxon>Rodentia</taxon>
        <taxon>Myomorpha</taxon>
        <taxon>Muroidea</taxon>
        <taxon>Muridae</taxon>
        <taxon>Murinae</taxon>
        <taxon>Rattus</taxon>
    </lineage>
</organism>
<dbReference type="PROSITE" id="PS50214">
    <property type="entry name" value="DISINTEGRIN_2"/>
    <property type="match status" value="1"/>
</dbReference>
<keyword evidence="8" id="KW-0325">Glycoprotein</keyword>
<feature type="disulfide bond" evidence="11">
    <location>
        <begin position="699"/>
        <end position="708"/>
    </location>
</feature>
<evidence type="ECO:0000313" key="19">
    <source>
        <dbReference type="Proteomes" id="UP000002494"/>
    </source>
</evidence>
<dbReference type="SMART" id="SM00608">
    <property type="entry name" value="ACR"/>
    <property type="match status" value="1"/>
</dbReference>
<dbReference type="Ensembl" id="ENSRNOT00000108037.2">
    <property type="protein sequence ID" value="ENSRNOP00000081703.1"/>
    <property type="gene ID" value="ENSRNOG00000042478.6"/>
</dbReference>
<dbReference type="InterPro" id="IPR002870">
    <property type="entry name" value="Peptidase_M12B_N"/>
</dbReference>
<dbReference type="InterPro" id="IPR013111">
    <property type="entry name" value="EGF_extracell"/>
</dbReference>
<comment type="subcellular location">
    <subcellularLocation>
        <location evidence="9">Endomembrane system</location>
        <topology evidence="9">Single-pass type I membrane protein</topology>
    </subcellularLocation>
</comment>
<evidence type="ECO:0000256" key="6">
    <source>
        <dbReference type="ARBA" id="ARBA00023136"/>
    </source>
</evidence>
<feature type="disulfide bond" evidence="10">
    <location>
        <begin position="500"/>
        <end position="520"/>
    </location>
</feature>
<keyword evidence="4 14" id="KW-0732">Signal</keyword>
<dbReference type="RGD" id="1585016">
    <property type="gene designation" value="Adam22"/>
</dbReference>
<dbReference type="InterPro" id="IPR001762">
    <property type="entry name" value="Disintegrin_dom"/>
</dbReference>
<dbReference type="AlphaFoldDB" id="A0A8I6G6D0"/>
<evidence type="ECO:0000256" key="9">
    <source>
        <dbReference type="ARBA" id="ARBA00046288"/>
    </source>
</evidence>
<dbReference type="GO" id="GO:0006508">
    <property type="term" value="P:proteolysis"/>
    <property type="evidence" value="ECO:0007669"/>
    <property type="project" value="InterPro"/>
</dbReference>
<dbReference type="FunFam" id="3.40.390.10:FF:000014">
    <property type="entry name" value="disintegrin and metalloproteinase domain-containing protein 11"/>
    <property type="match status" value="1"/>
</dbReference>
<proteinExistence type="predicted"/>
<protein>
    <submittedName>
        <fullName evidence="18">ADAM metallopeptidase domain 22</fullName>
    </submittedName>
</protein>
<feature type="region of interest" description="Disordered" evidence="12">
    <location>
        <begin position="777"/>
        <end position="896"/>
    </location>
</feature>
<keyword evidence="3 13" id="KW-0812">Transmembrane</keyword>
<evidence type="ECO:0000259" key="16">
    <source>
        <dbReference type="PROSITE" id="PS50214"/>
    </source>
</evidence>
<evidence type="ECO:0000259" key="15">
    <source>
        <dbReference type="PROSITE" id="PS50026"/>
    </source>
</evidence>
<dbReference type="PRINTS" id="PR00289">
    <property type="entry name" value="DISINTEGRIN"/>
</dbReference>
<dbReference type="PROSITE" id="PS00427">
    <property type="entry name" value="DISINTEGRIN_1"/>
    <property type="match status" value="1"/>
</dbReference>
<evidence type="ECO:0000256" key="7">
    <source>
        <dbReference type="ARBA" id="ARBA00023157"/>
    </source>
</evidence>
<evidence type="ECO:0000256" key="3">
    <source>
        <dbReference type="ARBA" id="ARBA00022692"/>
    </source>
</evidence>
<feature type="domain" description="EGF-like" evidence="15">
    <location>
        <begin position="672"/>
        <end position="709"/>
    </location>
</feature>
<accession>A0A8I6G6D0</accession>
<evidence type="ECO:0000256" key="10">
    <source>
        <dbReference type="PROSITE-ProRule" id="PRU00068"/>
    </source>
</evidence>
<dbReference type="InterPro" id="IPR034027">
    <property type="entry name" value="Reprolysin_adamalysin"/>
</dbReference>
<comment type="caution">
    <text evidence="11">Lacks conserved residue(s) required for the propagation of feature annotation.</text>
</comment>
<dbReference type="InterPro" id="IPR006586">
    <property type="entry name" value="ADAM_Cys-rich"/>
</dbReference>
<feature type="transmembrane region" description="Helical" evidence="13">
    <location>
        <begin position="734"/>
        <end position="757"/>
    </location>
</feature>
<dbReference type="InterPro" id="IPR036436">
    <property type="entry name" value="Disintegrin_dom_sf"/>
</dbReference>
<dbReference type="Gene3D" id="2.10.25.10">
    <property type="entry name" value="Laminin"/>
    <property type="match status" value="1"/>
</dbReference>
<evidence type="ECO:0000256" key="5">
    <source>
        <dbReference type="ARBA" id="ARBA00022989"/>
    </source>
</evidence>
<feature type="signal peptide" evidence="14">
    <location>
        <begin position="1"/>
        <end position="23"/>
    </location>
</feature>
<evidence type="ECO:0000256" key="8">
    <source>
        <dbReference type="ARBA" id="ARBA00023180"/>
    </source>
</evidence>
<dbReference type="InterPro" id="IPR024079">
    <property type="entry name" value="MetalloPept_cat_dom_sf"/>
</dbReference>
<dbReference type="FunFam" id="4.10.70.10:FF:000001">
    <property type="entry name" value="Disintegrin and metalloproteinase domain-containing protein 22"/>
    <property type="match status" value="1"/>
</dbReference>
<dbReference type="InterPro" id="IPR000742">
    <property type="entry name" value="EGF"/>
</dbReference>
<feature type="chain" id="PRO_5035164625" evidence="14">
    <location>
        <begin position="24"/>
        <end position="896"/>
    </location>
</feature>
<dbReference type="Pfam" id="PF08516">
    <property type="entry name" value="ADAM_CR"/>
    <property type="match status" value="1"/>
</dbReference>
<dbReference type="SUPFAM" id="SSF55486">
    <property type="entry name" value="Metalloproteases ('zincins'), catalytic domain"/>
    <property type="match status" value="1"/>
</dbReference>
<keyword evidence="6 13" id="KW-0472">Membrane</keyword>
<keyword evidence="19" id="KW-1185">Reference proteome</keyword>
<dbReference type="InterPro" id="IPR018358">
    <property type="entry name" value="Disintegrin_CS"/>
</dbReference>
<dbReference type="Pfam" id="PF01421">
    <property type="entry name" value="Reprolysin"/>
    <property type="match status" value="1"/>
</dbReference>
<feature type="domain" description="Disintegrin" evidence="16">
    <location>
        <begin position="441"/>
        <end position="528"/>
    </location>
</feature>
<dbReference type="SUPFAM" id="SSF57552">
    <property type="entry name" value="Blood coagulation inhibitor (disintegrin)"/>
    <property type="match status" value="1"/>
</dbReference>
<dbReference type="Pfam" id="PF00200">
    <property type="entry name" value="Disintegrin"/>
    <property type="match status" value="1"/>
</dbReference>
<feature type="compositionally biased region" description="Basic residues" evidence="12">
    <location>
        <begin position="797"/>
        <end position="808"/>
    </location>
</feature>
<evidence type="ECO:0000313" key="18">
    <source>
        <dbReference type="Ensembl" id="ENSRNOP00000081703.1"/>
    </source>
</evidence>
<dbReference type="Pfam" id="PF07974">
    <property type="entry name" value="EGF_2"/>
    <property type="match status" value="1"/>
</dbReference>